<reference evidence="2 3" key="1">
    <citation type="submission" date="2021-09" db="EMBL/GenBank/DDBJ databases">
        <title>Lysobacter sp. 13A isolated from the river sediment.</title>
        <authorList>
            <person name="Liu H."/>
            <person name="Li S."/>
            <person name="Mao S."/>
        </authorList>
    </citation>
    <scope>NUCLEOTIDE SEQUENCE [LARGE SCALE GENOMIC DNA]</scope>
    <source>
        <strain evidence="2 3">13A</strain>
    </source>
</reference>
<dbReference type="SUPFAM" id="SSF51735">
    <property type="entry name" value="NAD(P)-binding Rossmann-fold domains"/>
    <property type="match status" value="1"/>
</dbReference>
<keyword evidence="3" id="KW-1185">Reference proteome</keyword>
<sequence>MRALIFGASGQIGVPLVARLRDAGWAVDAVSRTAREPSPGITWHRGSLDAMPAVPQAFDAIFSCGPLDGFARWYRGAPVECARVVAFGSTSAAVKHDSPDAAERDVAARLAGAETTLFETAAQRGAAVTVLRPTLVYGAGRDATLTRIASLARRRRVFPLPRGATGLRQPVHVDDLADAAFACIDNAAAAGRSYDVPGGETLAYREMVARVLACLQPPARLLELPQPMFSLALRGAALMGIGAGLGDAAVARMREDLVFDTGPAARDLGYAPRPFRPQPGMFEPPR</sequence>
<comment type="caution">
    <text evidence="2">The sequence shown here is derived from an EMBL/GenBank/DDBJ whole genome shotgun (WGS) entry which is preliminary data.</text>
</comment>
<evidence type="ECO:0000259" key="1">
    <source>
        <dbReference type="Pfam" id="PF01370"/>
    </source>
</evidence>
<dbReference type="Gene3D" id="3.40.50.720">
    <property type="entry name" value="NAD(P)-binding Rossmann-like Domain"/>
    <property type="match status" value="1"/>
</dbReference>
<dbReference type="Proteomes" id="UP001430954">
    <property type="component" value="Unassembled WGS sequence"/>
</dbReference>
<gene>
    <name evidence="2" type="ORF">K6753_02275</name>
</gene>
<proteinExistence type="predicted"/>
<protein>
    <submittedName>
        <fullName evidence="2">NAD-dependent epimerase/dehydratase family protein</fullName>
    </submittedName>
</protein>
<dbReference type="PANTHER" id="PTHR12126:SF11">
    <property type="entry name" value="NADH DEHYDROGENASE [UBIQUINONE] 1 ALPHA SUBCOMPLEX SUBUNIT 9, MITOCHONDRIAL"/>
    <property type="match status" value="1"/>
</dbReference>
<dbReference type="PANTHER" id="PTHR12126">
    <property type="entry name" value="NADH-UBIQUINONE OXIDOREDUCTASE 39 KDA SUBUNIT-RELATED"/>
    <property type="match status" value="1"/>
</dbReference>
<dbReference type="Pfam" id="PF01370">
    <property type="entry name" value="Epimerase"/>
    <property type="match status" value="1"/>
</dbReference>
<dbReference type="EMBL" id="JAINZW010000001">
    <property type="protein sequence ID" value="MBZ4038363.1"/>
    <property type="molecule type" value="Genomic_DNA"/>
</dbReference>
<evidence type="ECO:0000313" key="3">
    <source>
        <dbReference type="Proteomes" id="UP001430954"/>
    </source>
</evidence>
<dbReference type="InterPro" id="IPR001509">
    <property type="entry name" value="Epimerase_deHydtase"/>
</dbReference>
<organism evidence="2 3">
    <name type="scientific">Novilysobacter selenitireducens</name>
    <dbReference type="NCBI Taxonomy" id="2872639"/>
    <lineage>
        <taxon>Bacteria</taxon>
        <taxon>Pseudomonadati</taxon>
        <taxon>Pseudomonadota</taxon>
        <taxon>Gammaproteobacteria</taxon>
        <taxon>Lysobacterales</taxon>
        <taxon>Lysobacteraceae</taxon>
        <taxon>Novilysobacter</taxon>
    </lineage>
</organism>
<dbReference type="InterPro" id="IPR051207">
    <property type="entry name" value="ComplexI_NDUFA9_subunit"/>
</dbReference>
<name>A0ABS7T3C3_9GAMM</name>
<accession>A0ABS7T3C3</accession>
<dbReference type="InterPro" id="IPR036291">
    <property type="entry name" value="NAD(P)-bd_dom_sf"/>
</dbReference>
<evidence type="ECO:0000313" key="2">
    <source>
        <dbReference type="EMBL" id="MBZ4038363.1"/>
    </source>
</evidence>
<feature type="domain" description="NAD-dependent epimerase/dehydratase" evidence="1">
    <location>
        <begin position="115"/>
        <end position="194"/>
    </location>
</feature>
<dbReference type="RefSeq" id="WP_223674552.1">
    <property type="nucleotide sequence ID" value="NZ_JAINZW010000001.1"/>
</dbReference>